<dbReference type="RefSeq" id="WP_091138692.1">
    <property type="nucleotide sequence ID" value="NZ_FMVJ01000015.1"/>
</dbReference>
<sequence>MPSVLVFLALMTGGPASVQNAQAPGHDPLDCYCRAEGRFYAEGETICLKTAEGPRLAQCDMAINVMSWIITPKACPEA</sequence>
<dbReference type="Proteomes" id="UP000199569">
    <property type="component" value="Unassembled WGS sequence"/>
</dbReference>
<evidence type="ECO:0000313" key="1">
    <source>
        <dbReference type="EMBL" id="SCZ09185.1"/>
    </source>
</evidence>
<keyword evidence="2" id="KW-1185">Reference proteome</keyword>
<organism evidence="1 2">
    <name type="scientific">Microvirga guangxiensis</name>
    <dbReference type="NCBI Taxonomy" id="549386"/>
    <lineage>
        <taxon>Bacteria</taxon>
        <taxon>Pseudomonadati</taxon>
        <taxon>Pseudomonadota</taxon>
        <taxon>Alphaproteobacteria</taxon>
        <taxon>Hyphomicrobiales</taxon>
        <taxon>Methylobacteriaceae</taxon>
        <taxon>Microvirga</taxon>
    </lineage>
</organism>
<reference evidence="2" key="1">
    <citation type="submission" date="2016-10" db="EMBL/GenBank/DDBJ databases">
        <authorList>
            <person name="Varghese N."/>
            <person name="Submissions S."/>
        </authorList>
    </citation>
    <scope>NUCLEOTIDE SEQUENCE [LARGE SCALE GENOMIC DNA]</scope>
    <source>
        <strain evidence="2">CGMCC 1.7666</strain>
    </source>
</reference>
<protein>
    <submittedName>
        <fullName evidence="1">Uncharacterized protein</fullName>
    </submittedName>
</protein>
<evidence type="ECO:0000313" key="2">
    <source>
        <dbReference type="Proteomes" id="UP000199569"/>
    </source>
</evidence>
<dbReference type="STRING" id="549386.SAMN02927923_04043"/>
<name>A0A1G5L8H4_9HYPH</name>
<dbReference type="OrthoDB" id="8021248at2"/>
<dbReference type="AlphaFoldDB" id="A0A1G5L8H4"/>
<gene>
    <name evidence="1" type="ORF">SAMN02927923_04043</name>
</gene>
<dbReference type="EMBL" id="FMVJ01000015">
    <property type="protein sequence ID" value="SCZ09185.1"/>
    <property type="molecule type" value="Genomic_DNA"/>
</dbReference>
<accession>A0A1G5L8H4</accession>
<proteinExistence type="predicted"/>